<proteinExistence type="predicted"/>
<evidence type="ECO:0008006" key="3">
    <source>
        <dbReference type="Google" id="ProtNLM"/>
    </source>
</evidence>
<dbReference type="InterPro" id="IPR032719">
    <property type="entry name" value="WbsX"/>
</dbReference>
<evidence type="ECO:0000313" key="1">
    <source>
        <dbReference type="EMBL" id="MDT3400997.1"/>
    </source>
</evidence>
<sequence>MKHIITILIICSIGFFSCKKDDNLIDKDKYIYDIPAVKLTTDARVGAYYLNYVAADWAKVHSDTSLLGKPYNAVTDAAIFPQQLNWADEGGVDYLIFKWNAAATDNSLLNAFASRRTNQKVKMVIDFNTAHLSATNVSPLSGAKLQTMISELKTLVTQHISKDYYYKIDNRPVIMLTPLNLSATTLTSIDFKSVMASLRNEFAAIGLNPYFIGELTTGWASPANFDQAALASMDALVLTTWNTPDFDRWWGFNSYLDLNWKNWTSNLTNINVEFIPCIFPGYNEPSATTQRVFDRSEANYLNYTNVAKGNMGKNSMIIINSWNDFAKGNSLEPSKKFNKQYLNLTKNAFKVQ</sequence>
<evidence type="ECO:0000313" key="2">
    <source>
        <dbReference type="Proteomes" id="UP001258315"/>
    </source>
</evidence>
<organism evidence="1 2">
    <name type="scientific">Mucilaginibacter terrae</name>
    <dbReference type="NCBI Taxonomy" id="1955052"/>
    <lineage>
        <taxon>Bacteria</taxon>
        <taxon>Pseudomonadati</taxon>
        <taxon>Bacteroidota</taxon>
        <taxon>Sphingobacteriia</taxon>
        <taxon>Sphingobacteriales</taxon>
        <taxon>Sphingobacteriaceae</taxon>
        <taxon>Mucilaginibacter</taxon>
    </lineage>
</organism>
<accession>A0ABU3GMH9</accession>
<dbReference type="Pfam" id="PF14307">
    <property type="entry name" value="Glyco_tran_WbsX"/>
    <property type="match status" value="1"/>
</dbReference>
<dbReference type="RefSeq" id="WP_311946767.1">
    <property type="nucleotide sequence ID" value="NZ_JAVLVU010000001.1"/>
</dbReference>
<comment type="caution">
    <text evidence="1">The sequence shown here is derived from an EMBL/GenBank/DDBJ whole genome shotgun (WGS) entry which is preliminary data.</text>
</comment>
<dbReference type="CDD" id="cd11578">
    <property type="entry name" value="GH99_GH71_like_1"/>
    <property type="match status" value="1"/>
</dbReference>
<gene>
    <name evidence="1" type="ORF">QE417_000069</name>
</gene>
<dbReference type="EMBL" id="JAVLVU010000001">
    <property type="protein sequence ID" value="MDT3400997.1"/>
    <property type="molecule type" value="Genomic_DNA"/>
</dbReference>
<dbReference type="Proteomes" id="UP001258315">
    <property type="component" value="Unassembled WGS sequence"/>
</dbReference>
<name>A0ABU3GMH9_9SPHI</name>
<dbReference type="Gene3D" id="3.20.20.80">
    <property type="entry name" value="Glycosidases"/>
    <property type="match status" value="1"/>
</dbReference>
<protein>
    <recommendedName>
        <fullName evidence="3">GH26 domain-containing protein</fullName>
    </recommendedName>
</protein>
<dbReference type="PROSITE" id="PS51257">
    <property type="entry name" value="PROKAR_LIPOPROTEIN"/>
    <property type="match status" value="1"/>
</dbReference>
<reference evidence="2" key="1">
    <citation type="submission" date="2023-07" db="EMBL/GenBank/DDBJ databases">
        <title>Functional and genomic diversity of the sorghum phyllosphere microbiome.</title>
        <authorList>
            <person name="Shade A."/>
        </authorList>
    </citation>
    <scope>NUCLEOTIDE SEQUENCE [LARGE SCALE GENOMIC DNA]</scope>
    <source>
        <strain evidence="2">SORGH_AS_0422</strain>
    </source>
</reference>
<keyword evidence="2" id="KW-1185">Reference proteome</keyword>